<keyword evidence="7 10" id="KW-1133">Transmembrane helix</keyword>
<dbReference type="CDD" id="cd13143">
    <property type="entry name" value="MATE_MepA_like"/>
    <property type="match status" value="1"/>
</dbReference>
<keyword evidence="4" id="KW-0813">Transport</keyword>
<dbReference type="GO" id="GO:0005886">
    <property type="term" value="C:plasma membrane"/>
    <property type="evidence" value="ECO:0007669"/>
    <property type="project" value="UniProtKB-SubCell"/>
</dbReference>
<name>A0A1T4LJV5_9FUSO</name>
<keyword evidence="6 10" id="KW-0812">Transmembrane</keyword>
<dbReference type="Proteomes" id="UP000191153">
    <property type="component" value="Unassembled WGS sequence"/>
</dbReference>
<dbReference type="AlphaFoldDB" id="A0A1T4LJV5"/>
<gene>
    <name evidence="11" type="ORF">SAMN02745174_00881</name>
</gene>
<evidence type="ECO:0000256" key="9">
    <source>
        <dbReference type="ARBA" id="ARBA00023251"/>
    </source>
</evidence>
<feature type="transmembrane region" description="Helical" evidence="10">
    <location>
        <begin position="12"/>
        <end position="33"/>
    </location>
</feature>
<evidence type="ECO:0000256" key="6">
    <source>
        <dbReference type="ARBA" id="ARBA00022692"/>
    </source>
</evidence>
<dbReference type="NCBIfam" id="TIGR00797">
    <property type="entry name" value="matE"/>
    <property type="match status" value="1"/>
</dbReference>
<keyword evidence="8 10" id="KW-0472">Membrane</keyword>
<dbReference type="PANTHER" id="PTHR43823">
    <property type="entry name" value="SPORULATION PROTEIN YKVU"/>
    <property type="match status" value="1"/>
</dbReference>
<feature type="transmembrane region" description="Helical" evidence="10">
    <location>
        <begin position="390"/>
        <end position="408"/>
    </location>
</feature>
<dbReference type="GO" id="GO:0015297">
    <property type="term" value="F:antiporter activity"/>
    <property type="evidence" value="ECO:0007669"/>
    <property type="project" value="InterPro"/>
</dbReference>
<feature type="transmembrane region" description="Helical" evidence="10">
    <location>
        <begin position="267"/>
        <end position="289"/>
    </location>
</feature>
<keyword evidence="12" id="KW-1185">Reference proteome</keyword>
<feature type="transmembrane region" description="Helical" evidence="10">
    <location>
        <begin position="189"/>
        <end position="212"/>
    </location>
</feature>
<reference evidence="11 12" key="1">
    <citation type="submission" date="2017-02" db="EMBL/GenBank/DDBJ databases">
        <authorList>
            <person name="Peterson S.W."/>
        </authorList>
    </citation>
    <scope>NUCLEOTIDE SEQUENCE [LARGE SCALE GENOMIC DNA]</scope>
    <source>
        <strain evidence="11 12">ATCC 700028</strain>
    </source>
</reference>
<feature type="transmembrane region" description="Helical" evidence="10">
    <location>
        <begin position="53"/>
        <end position="79"/>
    </location>
</feature>
<dbReference type="InterPro" id="IPR051327">
    <property type="entry name" value="MATE_MepA_subfamily"/>
</dbReference>
<evidence type="ECO:0000256" key="1">
    <source>
        <dbReference type="ARBA" id="ARBA00004651"/>
    </source>
</evidence>
<accession>A0A1T4LJV5</accession>
<evidence type="ECO:0000256" key="7">
    <source>
        <dbReference type="ARBA" id="ARBA00022989"/>
    </source>
</evidence>
<keyword evidence="5" id="KW-1003">Cell membrane</keyword>
<dbReference type="Pfam" id="PF01554">
    <property type="entry name" value="MatE"/>
    <property type="match status" value="2"/>
</dbReference>
<evidence type="ECO:0000256" key="5">
    <source>
        <dbReference type="ARBA" id="ARBA00022475"/>
    </source>
</evidence>
<dbReference type="OrthoDB" id="9808954at2"/>
<proteinExistence type="inferred from homology"/>
<dbReference type="EMBL" id="FUWX01000006">
    <property type="protein sequence ID" value="SJZ54808.1"/>
    <property type="molecule type" value="Genomic_DNA"/>
</dbReference>
<keyword evidence="9" id="KW-0046">Antibiotic resistance</keyword>
<evidence type="ECO:0000313" key="11">
    <source>
        <dbReference type="EMBL" id="SJZ54808.1"/>
    </source>
</evidence>
<evidence type="ECO:0000256" key="8">
    <source>
        <dbReference type="ARBA" id="ARBA00023136"/>
    </source>
</evidence>
<feature type="transmembrane region" description="Helical" evidence="10">
    <location>
        <begin position="163"/>
        <end position="183"/>
    </location>
</feature>
<dbReference type="PANTHER" id="PTHR43823:SF3">
    <property type="entry name" value="MULTIDRUG EXPORT PROTEIN MEPA"/>
    <property type="match status" value="1"/>
</dbReference>
<dbReference type="GO" id="GO:0042910">
    <property type="term" value="F:xenobiotic transmembrane transporter activity"/>
    <property type="evidence" value="ECO:0007669"/>
    <property type="project" value="InterPro"/>
</dbReference>
<feature type="transmembrane region" description="Helical" evidence="10">
    <location>
        <begin position="232"/>
        <end position="255"/>
    </location>
</feature>
<feature type="transmembrane region" description="Helical" evidence="10">
    <location>
        <begin position="414"/>
        <end position="435"/>
    </location>
</feature>
<sequence length="444" mass="49094">MKLDLGRGNLKTLIIRYGIPPVLTNWIFSLYTIVDGFFVSKYLGSKGLAAVNIVMPFINLAFAMGIMIGIGGATIIGIKLGEQKEKDASKIYSLSVQLFIILGGLISLIGTIFSDKAVRILGANDVIAGDAKIYLFYLSFFVVFYLLGYGFEIFVRVDGNPTYSMFCIMAGAVVNILLDYILIAKLNMGLKGAALATGTAQMSVVLPLIYYLKFKRKKLRFKFVKINLKKTWNILFNGSSEFLTEVATGIVIMAFNISIMKIMGNEGVSAFGIIGYISTLVTMTMIGFAQGVQPIISYNFGGKNFDRIKEILKISMGVVITLGVIFYLSINYFSDEIILIFIKNNEHLKLITSEAIRLYSFTYLIMGINIIIGAYFTAIEDALTSSILSILRGIVIINILLYILPLIFDRQGIWASAPLNEMITVIISGMILYTIGLKKIKTVE</sequence>
<feature type="transmembrane region" description="Helical" evidence="10">
    <location>
        <begin position="310"/>
        <end position="330"/>
    </location>
</feature>
<evidence type="ECO:0000313" key="12">
    <source>
        <dbReference type="Proteomes" id="UP000191153"/>
    </source>
</evidence>
<dbReference type="InterPro" id="IPR045070">
    <property type="entry name" value="MATE_MepA-like"/>
</dbReference>
<protein>
    <recommendedName>
        <fullName evidence="3">Multidrug export protein MepA</fullName>
    </recommendedName>
</protein>
<dbReference type="InterPro" id="IPR048279">
    <property type="entry name" value="MdtK-like"/>
</dbReference>
<evidence type="ECO:0000256" key="3">
    <source>
        <dbReference type="ARBA" id="ARBA00022106"/>
    </source>
</evidence>
<feature type="transmembrane region" description="Helical" evidence="10">
    <location>
        <begin position="133"/>
        <end position="151"/>
    </location>
</feature>
<comment type="subcellular location">
    <subcellularLocation>
        <location evidence="1">Cell membrane</location>
        <topology evidence="1">Multi-pass membrane protein</topology>
    </subcellularLocation>
</comment>
<evidence type="ECO:0000256" key="2">
    <source>
        <dbReference type="ARBA" id="ARBA00008417"/>
    </source>
</evidence>
<dbReference type="InterPro" id="IPR002528">
    <property type="entry name" value="MATE_fam"/>
</dbReference>
<evidence type="ECO:0000256" key="10">
    <source>
        <dbReference type="SAM" id="Phobius"/>
    </source>
</evidence>
<dbReference type="PIRSF" id="PIRSF006603">
    <property type="entry name" value="DinF"/>
    <property type="match status" value="1"/>
</dbReference>
<dbReference type="GO" id="GO:0046677">
    <property type="term" value="P:response to antibiotic"/>
    <property type="evidence" value="ECO:0007669"/>
    <property type="project" value="UniProtKB-KW"/>
</dbReference>
<evidence type="ECO:0000256" key="4">
    <source>
        <dbReference type="ARBA" id="ARBA00022448"/>
    </source>
</evidence>
<feature type="transmembrane region" description="Helical" evidence="10">
    <location>
        <begin position="358"/>
        <end position="378"/>
    </location>
</feature>
<comment type="similarity">
    <text evidence="2">Belongs to the multi antimicrobial extrusion (MATE) (TC 2.A.66.1) family. MepA subfamily.</text>
</comment>
<organism evidence="11 12">
    <name type="scientific">Cetobacterium ceti</name>
    <dbReference type="NCBI Taxonomy" id="180163"/>
    <lineage>
        <taxon>Bacteria</taxon>
        <taxon>Fusobacteriati</taxon>
        <taxon>Fusobacteriota</taxon>
        <taxon>Fusobacteriia</taxon>
        <taxon>Fusobacteriales</taxon>
        <taxon>Fusobacteriaceae</taxon>
        <taxon>Cetobacterium</taxon>
    </lineage>
</organism>
<feature type="transmembrane region" description="Helical" evidence="10">
    <location>
        <begin position="91"/>
        <end position="113"/>
    </location>
</feature>
<dbReference type="STRING" id="180163.SAMN02745174_00881"/>
<dbReference type="RefSeq" id="WP_078693410.1">
    <property type="nucleotide sequence ID" value="NZ_FUWX01000006.1"/>
</dbReference>